<evidence type="ECO:0000313" key="7">
    <source>
        <dbReference type="EMBL" id="GLV55790.1"/>
    </source>
</evidence>
<evidence type="ECO:0000256" key="2">
    <source>
        <dbReference type="ARBA" id="ARBA00023002"/>
    </source>
</evidence>
<dbReference type="PROSITE" id="PS00065">
    <property type="entry name" value="D_2_HYDROXYACID_DH_1"/>
    <property type="match status" value="1"/>
</dbReference>
<dbReference type="InterPro" id="IPR029752">
    <property type="entry name" value="D-isomer_DH_CS1"/>
</dbReference>
<dbReference type="InterPro" id="IPR050223">
    <property type="entry name" value="D-isomer_2-hydroxyacid_DH"/>
</dbReference>
<reference evidence="7 8" key="1">
    <citation type="submission" date="2023-02" db="EMBL/GenBank/DDBJ databases">
        <title>Dictyobacter halimunensis sp. nov., a new member of the class Ktedonobacteria from forest soil in a geothermal area.</title>
        <authorList>
            <person name="Rachmania M.K."/>
            <person name="Ningsih F."/>
            <person name="Sakai Y."/>
            <person name="Yabe S."/>
            <person name="Yokota A."/>
            <person name="Sjamsuridzal W."/>
        </authorList>
    </citation>
    <scope>NUCLEOTIDE SEQUENCE [LARGE SCALE GENOMIC DNA]</scope>
    <source>
        <strain evidence="7 8">S3.2.2.5</strain>
    </source>
</reference>
<dbReference type="SUPFAM" id="SSF52283">
    <property type="entry name" value="Formate/glycerate dehydrogenase catalytic domain-like"/>
    <property type="match status" value="1"/>
</dbReference>
<comment type="similarity">
    <text evidence="1 4">Belongs to the D-isomer specific 2-hydroxyacid dehydrogenase family.</text>
</comment>
<dbReference type="Pfam" id="PF00389">
    <property type="entry name" value="2-Hacid_dh"/>
    <property type="match status" value="1"/>
</dbReference>
<evidence type="ECO:0000259" key="6">
    <source>
        <dbReference type="Pfam" id="PF02826"/>
    </source>
</evidence>
<dbReference type="Proteomes" id="UP001344906">
    <property type="component" value="Unassembled WGS sequence"/>
</dbReference>
<dbReference type="Gene3D" id="3.40.50.720">
    <property type="entry name" value="NAD(P)-binding Rossmann-like Domain"/>
    <property type="match status" value="2"/>
</dbReference>
<dbReference type="Pfam" id="PF02826">
    <property type="entry name" value="2-Hacid_dh_C"/>
    <property type="match status" value="1"/>
</dbReference>
<dbReference type="EMBL" id="BSRI01000001">
    <property type="protein sequence ID" value="GLV55790.1"/>
    <property type="molecule type" value="Genomic_DNA"/>
</dbReference>
<keyword evidence="2 4" id="KW-0560">Oxidoreductase</keyword>
<name>A0ABQ6FQ30_9CHLR</name>
<dbReference type="PANTHER" id="PTHR10996:SF178">
    <property type="entry name" value="2-HYDROXYACID DEHYDROGENASE YGL185C-RELATED"/>
    <property type="match status" value="1"/>
</dbReference>
<dbReference type="SUPFAM" id="SSF51735">
    <property type="entry name" value="NAD(P)-binding Rossmann-fold domains"/>
    <property type="match status" value="1"/>
</dbReference>
<keyword evidence="8" id="KW-1185">Reference proteome</keyword>
<protein>
    <submittedName>
        <fullName evidence="7">Dehydrogenase</fullName>
    </submittedName>
</protein>
<feature type="domain" description="D-isomer specific 2-hydroxyacid dehydrogenase NAD-binding" evidence="6">
    <location>
        <begin position="124"/>
        <end position="300"/>
    </location>
</feature>
<dbReference type="InterPro" id="IPR006140">
    <property type="entry name" value="D-isomer_DH_NAD-bd"/>
</dbReference>
<evidence type="ECO:0000256" key="4">
    <source>
        <dbReference type="RuleBase" id="RU003719"/>
    </source>
</evidence>
<dbReference type="InterPro" id="IPR036291">
    <property type="entry name" value="NAD(P)-bd_dom_sf"/>
</dbReference>
<organism evidence="7 8">
    <name type="scientific">Dictyobacter halimunensis</name>
    <dbReference type="NCBI Taxonomy" id="3026934"/>
    <lineage>
        <taxon>Bacteria</taxon>
        <taxon>Bacillati</taxon>
        <taxon>Chloroflexota</taxon>
        <taxon>Ktedonobacteria</taxon>
        <taxon>Ktedonobacterales</taxon>
        <taxon>Dictyobacteraceae</taxon>
        <taxon>Dictyobacter</taxon>
    </lineage>
</organism>
<dbReference type="RefSeq" id="WP_338250460.1">
    <property type="nucleotide sequence ID" value="NZ_BSRI01000001.1"/>
</dbReference>
<evidence type="ECO:0000259" key="5">
    <source>
        <dbReference type="Pfam" id="PF00389"/>
    </source>
</evidence>
<keyword evidence="3" id="KW-0520">NAD</keyword>
<evidence type="ECO:0000256" key="3">
    <source>
        <dbReference type="ARBA" id="ARBA00023027"/>
    </source>
</evidence>
<gene>
    <name evidence="7" type="ORF">KDH_26340</name>
</gene>
<sequence length="340" mass="36880">MQNTSSQTLPRIAVLLTPERRRQMLSAHAEDQLASIATVTSHQQETLGPSDLPTLLDGAVACITGWGTPPLDEPLLRAHPQLRLVAHTAGSIRHLVSQSAMEQGLRVSHAAAIIADAVAELVIAQALLCLRQLHQIHQGMQDGRTWMELRDAYPGRLLGNRTVGVVGTGRVGRAVVHLLLAFGCRVLAYDPLLTKEQATGMNVTALPLDELMRQAEIVTLHAPVLPETIGMIGKTQLALLRNGAILLNDARAPLVDEEALWHELSNGRIVAALDVFSTEPLPPDSPLRTLPNVILSPHTAGHTIDTHERQGQAMVDEVRHFLLGETLRYEITPALFATLA</sequence>
<proteinExistence type="inferred from homology"/>
<dbReference type="CDD" id="cd12167">
    <property type="entry name" value="2-Hacid_dh_8"/>
    <property type="match status" value="1"/>
</dbReference>
<accession>A0ABQ6FQ30</accession>
<comment type="caution">
    <text evidence="7">The sequence shown here is derived from an EMBL/GenBank/DDBJ whole genome shotgun (WGS) entry which is preliminary data.</text>
</comment>
<dbReference type="PANTHER" id="PTHR10996">
    <property type="entry name" value="2-HYDROXYACID DEHYDROGENASE-RELATED"/>
    <property type="match status" value="1"/>
</dbReference>
<dbReference type="InterPro" id="IPR006139">
    <property type="entry name" value="D-isomer_2_OHA_DH_cat_dom"/>
</dbReference>
<feature type="domain" description="D-isomer specific 2-hydroxyacid dehydrogenase catalytic" evidence="5">
    <location>
        <begin position="42"/>
        <end position="330"/>
    </location>
</feature>
<evidence type="ECO:0000256" key="1">
    <source>
        <dbReference type="ARBA" id="ARBA00005854"/>
    </source>
</evidence>
<evidence type="ECO:0000313" key="8">
    <source>
        <dbReference type="Proteomes" id="UP001344906"/>
    </source>
</evidence>